<feature type="domain" description="VOC" evidence="1">
    <location>
        <begin position="12"/>
        <end position="130"/>
    </location>
</feature>
<dbReference type="EMBL" id="BMMS01000006">
    <property type="protein sequence ID" value="GGO84623.1"/>
    <property type="molecule type" value="Genomic_DNA"/>
</dbReference>
<dbReference type="Proteomes" id="UP000641932">
    <property type="component" value="Unassembled WGS sequence"/>
</dbReference>
<dbReference type="RefSeq" id="WP_189130894.1">
    <property type="nucleotide sequence ID" value="NZ_BMMS01000006.1"/>
</dbReference>
<name>A0A918DVP2_9ACTN</name>
<dbReference type="InterPro" id="IPR029068">
    <property type="entry name" value="Glyas_Bleomycin-R_OHBP_Dase"/>
</dbReference>
<gene>
    <name evidence="2" type="ORF">GCM10012280_16510</name>
</gene>
<organism evidence="2 3">
    <name type="scientific">Wenjunlia tyrosinilytica</name>
    <dbReference type="NCBI Taxonomy" id="1544741"/>
    <lineage>
        <taxon>Bacteria</taxon>
        <taxon>Bacillati</taxon>
        <taxon>Actinomycetota</taxon>
        <taxon>Actinomycetes</taxon>
        <taxon>Kitasatosporales</taxon>
        <taxon>Streptomycetaceae</taxon>
        <taxon>Wenjunlia</taxon>
    </lineage>
</organism>
<dbReference type="PROSITE" id="PS51819">
    <property type="entry name" value="VOC"/>
    <property type="match status" value="2"/>
</dbReference>
<sequence length="266" mass="27700">MPEVIAPYPPGTPCWVDLIVPDQPAALDFYHQLFGWTGEIGPPEYGGYAVCSLKGKPVAGIMARPQAPEDQAVPTAAWTTYLASADADGTARSVTDNGGVVLMPPTEVPAMGRMLIAADPAGAAFGVWQALEFFGSRVVNEPGSLVWSELNTTDPEAAAAFYPRAIGIGVAPMEGIPGYHGLDVNGRVVGGMQQIGDDFPPGTPPHWLPYFSVGGTDATVDTLVKAGGGTIRPAFDMPAGRMAVVHDQQGAVFAIIDATGPEPDWG</sequence>
<proteinExistence type="predicted"/>
<dbReference type="PANTHER" id="PTHR33993">
    <property type="entry name" value="GLYOXALASE-RELATED"/>
    <property type="match status" value="1"/>
</dbReference>
<dbReference type="Gene3D" id="3.10.180.10">
    <property type="entry name" value="2,3-Dihydroxybiphenyl 1,2-Dioxygenase, domain 1"/>
    <property type="match status" value="2"/>
</dbReference>
<reference evidence="2" key="2">
    <citation type="submission" date="2020-09" db="EMBL/GenBank/DDBJ databases">
        <authorList>
            <person name="Sun Q."/>
            <person name="Zhou Y."/>
        </authorList>
    </citation>
    <scope>NUCLEOTIDE SEQUENCE</scope>
    <source>
        <strain evidence="2">CGMCC 4.7201</strain>
    </source>
</reference>
<dbReference type="CDD" id="cd07247">
    <property type="entry name" value="SgaA_N_like"/>
    <property type="match status" value="2"/>
</dbReference>
<keyword evidence="3" id="KW-1185">Reference proteome</keyword>
<dbReference type="SUPFAM" id="SSF54593">
    <property type="entry name" value="Glyoxalase/Bleomycin resistance protein/Dihydroxybiphenyl dioxygenase"/>
    <property type="match status" value="2"/>
</dbReference>
<dbReference type="PANTHER" id="PTHR33993:SF14">
    <property type="entry name" value="GB|AAF24581.1"/>
    <property type="match status" value="1"/>
</dbReference>
<protein>
    <submittedName>
        <fullName evidence="2">Glyoxalase</fullName>
    </submittedName>
</protein>
<evidence type="ECO:0000313" key="3">
    <source>
        <dbReference type="Proteomes" id="UP000641932"/>
    </source>
</evidence>
<dbReference type="AlphaFoldDB" id="A0A918DVP2"/>
<dbReference type="Pfam" id="PF00903">
    <property type="entry name" value="Glyoxalase"/>
    <property type="match status" value="2"/>
</dbReference>
<evidence type="ECO:0000259" key="1">
    <source>
        <dbReference type="PROSITE" id="PS51819"/>
    </source>
</evidence>
<reference evidence="2" key="1">
    <citation type="journal article" date="2014" name="Int. J. Syst. Evol. Microbiol.">
        <title>Complete genome sequence of Corynebacterium casei LMG S-19264T (=DSM 44701T), isolated from a smear-ripened cheese.</title>
        <authorList>
            <consortium name="US DOE Joint Genome Institute (JGI-PGF)"/>
            <person name="Walter F."/>
            <person name="Albersmeier A."/>
            <person name="Kalinowski J."/>
            <person name="Ruckert C."/>
        </authorList>
    </citation>
    <scope>NUCLEOTIDE SEQUENCE</scope>
    <source>
        <strain evidence="2">CGMCC 4.7201</strain>
    </source>
</reference>
<dbReference type="InterPro" id="IPR004360">
    <property type="entry name" value="Glyas_Fos-R_dOase_dom"/>
</dbReference>
<dbReference type="InterPro" id="IPR037523">
    <property type="entry name" value="VOC_core"/>
</dbReference>
<dbReference type="InterPro" id="IPR052164">
    <property type="entry name" value="Anthracycline_SecMetBiosynth"/>
</dbReference>
<feature type="domain" description="VOC" evidence="1">
    <location>
        <begin position="144"/>
        <end position="258"/>
    </location>
</feature>
<comment type="caution">
    <text evidence="2">The sequence shown here is derived from an EMBL/GenBank/DDBJ whole genome shotgun (WGS) entry which is preliminary data.</text>
</comment>
<evidence type="ECO:0000313" key="2">
    <source>
        <dbReference type="EMBL" id="GGO84623.1"/>
    </source>
</evidence>
<accession>A0A918DVP2</accession>